<dbReference type="eggNOG" id="arCOG01958">
    <property type="taxonomic scope" value="Archaea"/>
</dbReference>
<dbReference type="PROSITE" id="PS51201">
    <property type="entry name" value="RCK_N"/>
    <property type="match status" value="1"/>
</dbReference>
<proteinExistence type="predicted"/>
<evidence type="ECO:0000313" key="3">
    <source>
        <dbReference type="Proteomes" id="UP000011602"/>
    </source>
</evidence>
<dbReference type="Proteomes" id="UP000011602">
    <property type="component" value="Unassembled WGS sequence"/>
</dbReference>
<dbReference type="InterPro" id="IPR003148">
    <property type="entry name" value="RCK_N"/>
</dbReference>
<gene>
    <name evidence="2" type="ORF">C493_08916</name>
</gene>
<dbReference type="EMBL" id="AOHZ01000041">
    <property type="protein sequence ID" value="ELY57591.1"/>
    <property type="molecule type" value="Genomic_DNA"/>
</dbReference>
<evidence type="ECO:0000313" key="2">
    <source>
        <dbReference type="EMBL" id="ELY57591.1"/>
    </source>
</evidence>
<accession>L9X851</accession>
<comment type="caution">
    <text evidence="2">The sequence shown here is derived from an EMBL/GenBank/DDBJ whole genome shotgun (WGS) entry which is preliminary data.</text>
</comment>
<name>L9X851_9EURY</name>
<sequence length="155" mass="15913">MEDARTTDLTDHVLLLGTSELTTIIADELESTTPFLIVANDGAQSIDLESSAPVLTGDPGSRETLERAGIHDAAAAIAAAESDARDAMSVLTARKTNPSIRIAAAASNDENVAKLERAGADVVISPNTLGGHLLVKSALTGASAEAVMDGFLETD</sequence>
<organism evidence="2 3">
    <name type="scientific">Natronolimnohabitans innermongolicus JCM 12255</name>
    <dbReference type="NCBI Taxonomy" id="1227499"/>
    <lineage>
        <taxon>Archaea</taxon>
        <taxon>Methanobacteriati</taxon>
        <taxon>Methanobacteriota</taxon>
        <taxon>Stenosarchaea group</taxon>
        <taxon>Halobacteria</taxon>
        <taxon>Halobacteriales</taxon>
        <taxon>Natrialbaceae</taxon>
        <taxon>Natronolimnohabitans</taxon>
    </lineage>
</organism>
<dbReference type="GO" id="GO:0006813">
    <property type="term" value="P:potassium ion transport"/>
    <property type="evidence" value="ECO:0007669"/>
    <property type="project" value="InterPro"/>
</dbReference>
<dbReference type="Gene3D" id="3.40.50.720">
    <property type="entry name" value="NAD(P)-binding Rossmann-like Domain"/>
    <property type="match status" value="1"/>
</dbReference>
<evidence type="ECO:0000259" key="1">
    <source>
        <dbReference type="PROSITE" id="PS51201"/>
    </source>
</evidence>
<protein>
    <submittedName>
        <fullName evidence="2">TrkA-N domain-containing protein</fullName>
    </submittedName>
</protein>
<dbReference type="SUPFAM" id="SSF51735">
    <property type="entry name" value="NAD(P)-binding Rossmann-fold domains"/>
    <property type="match status" value="1"/>
</dbReference>
<dbReference type="RefSeq" id="WP_007259078.1">
    <property type="nucleotide sequence ID" value="NZ_AOHZ01000041.1"/>
</dbReference>
<dbReference type="PANTHER" id="PTHR43833">
    <property type="entry name" value="POTASSIUM CHANNEL PROTEIN 2-RELATED-RELATED"/>
    <property type="match status" value="1"/>
</dbReference>
<keyword evidence="3" id="KW-1185">Reference proteome</keyword>
<feature type="domain" description="RCK N-terminal" evidence="1">
    <location>
        <begin position="10"/>
        <end position="124"/>
    </location>
</feature>
<dbReference type="InterPro" id="IPR050721">
    <property type="entry name" value="Trk_Ktr_HKT_K-transport"/>
</dbReference>
<dbReference type="PANTHER" id="PTHR43833:SF9">
    <property type="entry name" value="POTASSIUM CHANNEL PROTEIN YUGO-RELATED"/>
    <property type="match status" value="1"/>
</dbReference>
<dbReference type="OrthoDB" id="380686at2157"/>
<reference evidence="2 3" key="1">
    <citation type="journal article" date="2014" name="PLoS Genet.">
        <title>Phylogenetically driven sequencing of extremely halophilic archaea reveals strategies for static and dynamic osmo-response.</title>
        <authorList>
            <person name="Becker E.A."/>
            <person name="Seitzer P.M."/>
            <person name="Tritt A."/>
            <person name="Larsen D."/>
            <person name="Krusor M."/>
            <person name="Yao A.I."/>
            <person name="Wu D."/>
            <person name="Madern D."/>
            <person name="Eisen J.A."/>
            <person name="Darling A.E."/>
            <person name="Facciotti M.T."/>
        </authorList>
    </citation>
    <scope>NUCLEOTIDE SEQUENCE [LARGE SCALE GENOMIC DNA]</scope>
    <source>
        <strain evidence="2 3">JCM 12255</strain>
    </source>
</reference>
<dbReference type="AlphaFoldDB" id="L9X851"/>
<dbReference type="STRING" id="1227499.C493_08916"/>
<dbReference type="InterPro" id="IPR036291">
    <property type="entry name" value="NAD(P)-bd_dom_sf"/>
</dbReference>
<dbReference type="Pfam" id="PF02254">
    <property type="entry name" value="TrkA_N"/>
    <property type="match status" value="1"/>
</dbReference>